<dbReference type="Pfam" id="PF00144">
    <property type="entry name" value="Beta-lactamase"/>
    <property type="match status" value="1"/>
</dbReference>
<dbReference type="Gene3D" id="3.40.710.10">
    <property type="entry name" value="DD-peptidase/beta-lactamase superfamily"/>
    <property type="match status" value="1"/>
</dbReference>
<feature type="chain" id="PRO_5045675971" evidence="2">
    <location>
        <begin position="22"/>
        <end position="465"/>
    </location>
</feature>
<protein>
    <submittedName>
        <fullName evidence="4">CubicO group peptidase (Beta-lactamase class C family)</fullName>
    </submittedName>
</protein>
<evidence type="ECO:0000313" key="4">
    <source>
        <dbReference type="EMBL" id="MBE1531261.1"/>
    </source>
</evidence>
<feature type="signal peptide" evidence="2">
    <location>
        <begin position="1"/>
        <end position="21"/>
    </location>
</feature>
<comment type="caution">
    <text evidence="4">The sequence shown here is derived from an EMBL/GenBank/DDBJ whole genome shotgun (WGS) entry which is preliminary data.</text>
</comment>
<dbReference type="PANTHER" id="PTHR46825">
    <property type="entry name" value="D-ALANYL-D-ALANINE-CARBOXYPEPTIDASE/ENDOPEPTIDASE AMPH"/>
    <property type="match status" value="1"/>
</dbReference>
<evidence type="ECO:0000256" key="1">
    <source>
        <dbReference type="SAM" id="Phobius"/>
    </source>
</evidence>
<dbReference type="InterPro" id="IPR001466">
    <property type="entry name" value="Beta-lactam-related"/>
</dbReference>
<reference evidence="4 5" key="1">
    <citation type="submission" date="2020-10" db="EMBL/GenBank/DDBJ databases">
        <title>Sequencing the genomes of 1000 actinobacteria strains.</title>
        <authorList>
            <person name="Klenk H.-P."/>
        </authorList>
    </citation>
    <scope>NUCLEOTIDE SEQUENCE [LARGE SCALE GENOMIC DNA]</scope>
    <source>
        <strain evidence="4 5">DSM 46744</strain>
    </source>
</reference>
<evidence type="ECO:0000259" key="3">
    <source>
        <dbReference type="Pfam" id="PF00144"/>
    </source>
</evidence>
<proteinExistence type="predicted"/>
<dbReference type="InterPro" id="IPR050491">
    <property type="entry name" value="AmpC-like"/>
</dbReference>
<dbReference type="RefSeq" id="WP_192758159.1">
    <property type="nucleotide sequence ID" value="NZ_JADBDZ010000001.1"/>
</dbReference>
<dbReference type="SUPFAM" id="SSF56601">
    <property type="entry name" value="beta-lactamase/transpeptidase-like"/>
    <property type="match status" value="1"/>
</dbReference>
<dbReference type="EMBL" id="JADBDZ010000001">
    <property type="protein sequence ID" value="MBE1531261.1"/>
    <property type="molecule type" value="Genomic_DNA"/>
</dbReference>
<name>A0ABR9JL32_9ACTN</name>
<gene>
    <name evidence="4" type="ORF">H4W34_001094</name>
</gene>
<feature type="domain" description="Beta-lactamase-related" evidence="3">
    <location>
        <begin position="30"/>
        <end position="341"/>
    </location>
</feature>
<organism evidence="4 5">
    <name type="scientific">Actinomadura algeriensis</name>
    <dbReference type="NCBI Taxonomy" id="1679523"/>
    <lineage>
        <taxon>Bacteria</taxon>
        <taxon>Bacillati</taxon>
        <taxon>Actinomycetota</taxon>
        <taxon>Actinomycetes</taxon>
        <taxon>Streptosporangiales</taxon>
        <taxon>Thermomonosporaceae</taxon>
        <taxon>Actinomadura</taxon>
    </lineage>
</organism>
<keyword evidence="2" id="KW-0732">Signal</keyword>
<feature type="transmembrane region" description="Helical" evidence="1">
    <location>
        <begin position="372"/>
        <end position="392"/>
    </location>
</feature>
<keyword evidence="1" id="KW-0472">Membrane</keyword>
<evidence type="ECO:0000313" key="5">
    <source>
        <dbReference type="Proteomes" id="UP000627838"/>
    </source>
</evidence>
<sequence length="465" mass="48207">MRSRATVVALLCLLFCVPVPAAADAPYARLDAYVRDHMKAPGLAYAVVGPDGPLHRRSWGTDGRGDPVTGATPFLWGSVAKPVTATGVMTLVQSGRLGLDDPVVDHVPGFAFGGAAHARGVTVRHLLGHTSGIPAEATFAVADCHDAGCPRPAGRLDALNGYEPLGPPGTEYTYTSANYVVLAAVIESVTGRPFAGFMREAVFDPFGMDGAIADSKSAQKRNLTPGHQYLWGFPAATADGYDPHGAAYGYMGGDINDLAAFAAAQLRPESVLTPESVRLMRQESKDGTGYGLGWRVGGLDAPLQNAIWHTGASPGYSAMIFLLPERDIALVLHQNLYGLLQDGPIMAVGFGAARVLAGGEPGDVPSAATHHAAVWGVTALAAGLLLATGRSIAVLRRPAGRRRVAATVGWCLAGAVPLLIAAAVLTLIDARRLMAWVPDATVALGVAVAAGAATIALRLARSLRP</sequence>
<evidence type="ECO:0000256" key="2">
    <source>
        <dbReference type="SAM" id="SignalP"/>
    </source>
</evidence>
<feature type="transmembrane region" description="Helical" evidence="1">
    <location>
        <begin position="440"/>
        <end position="460"/>
    </location>
</feature>
<keyword evidence="5" id="KW-1185">Reference proteome</keyword>
<keyword evidence="1" id="KW-1133">Transmembrane helix</keyword>
<dbReference type="InterPro" id="IPR012338">
    <property type="entry name" value="Beta-lactam/transpept-like"/>
</dbReference>
<feature type="transmembrane region" description="Helical" evidence="1">
    <location>
        <begin position="404"/>
        <end position="428"/>
    </location>
</feature>
<dbReference type="PANTHER" id="PTHR46825:SF8">
    <property type="entry name" value="BETA-LACTAMASE-RELATED"/>
    <property type="match status" value="1"/>
</dbReference>
<keyword evidence="1" id="KW-0812">Transmembrane</keyword>
<dbReference type="Proteomes" id="UP000627838">
    <property type="component" value="Unassembled WGS sequence"/>
</dbReference>
<accession>A0ABR9JL32</accession>